<evidence type="ECO:0000313" key="3">
    <source>
        <dbReference type="Proteomes" id="UP000807342"/>
    </source>
</evidence>
<proteinExistence type="predicted"/>
<name>A0A9P5WWU9_9AGAR</name>
<dbReference type="Proteomes" id="UP000807342">
    <property type="component" value="Unassembled WGS sequence"/>
</dbReference>
<gene>
    <name evidence="2" type="ORF">P691DRAFT_615200</name>
</gene>
<reference evidence="2" key="1">
    <citation type="submission" date="2020-11" db="EMBL/GenBank/DDBJ databases">
        <authorList>
            <consortium name="DOE Joint Genome Institute"/>
            <person name="Ahrendt S."/>
            <person name="Riley R."/>
            <person name="Andreopoulos W."/>
            <person name="Labutti K."/>
            <person name="Pangilinan J."/>
            <person name="Ruiz-Duenas F.J."/>
            <person name="Barrasa J.M."/>
            <person name="Sanchez-Garcia M."/>
            <person name="Camarero S."/>
            <person name="Miyauchi S."/>
            <person name="Serrano A."/>
            <person name="Linde D."/>
            <person name="Babiker R."/>
            <person name="Drula E."/>
            <person name="Ayuso-Fernandez I."/>
            <person name="Pacheco R."/>
            <person name="Padilla G."/>
            <person name="Ferreira P."/>
            <person name="Barriuso J."/>
            <person name="Kellner H."/>
            <person name="Castanera R."/>
            <person name="Alfaro M."/>
            <person name="Ramirez L."/>
            <person name="Pisabarro A.G."/>
            <person name="Kuo A."/>
            <person name="Tritt A."/>
            <person name="Lipzen A."/>
            <person name="He G."/>
            <person name="Yan M."/>
            <person name="Ng V."/>
            <person name="Cullen D."/>
            <person name="Martin F."/>
            <person name="Rosso M.-N."/>
            <person name="Henrissat B."/>
            <person name="Hibbett D."/>
            <person name="Martinez A.T."/>
            <person name="Grigoriev I.V."/>
        </authorList>
    </citation>
    <scope>NUCLEOTIDE SEQUENCE</scope>
    <source>
        <strain evidence="2">MF-IS2</strain>
    </source>
</reference>
<evidence type="ECO:0000313" key="2">
    <source>
        <dbReference type="EMBL" id="KAF9439817.1"/>
    </source>
</evidence>
<protein>
    <recommendedName>
        <fullName evidence="1">Integrase zinc-binding domain-containing protein</fullName>
    </recommendedName>
</protein>
<dbReference type="AlphaFoldDB" id="A0A9P5WWU9"/>
<evidence type="ECO:0000259" key="1">
    <source>
        <dbReference type="Pfam" id="PF17921"/>
    </source>
</evidence>
<dbReference type="EMBL" id="MU153350">
    <property type="protein sequence ID" value="KAF9439817.1"/>
    <property type="molecule type" value="Genomic_DNA"/>
</dbReference>
<keyword evidence="3" id="KW-1185">Reference proteome</keyword>
<dbReference type="Pfam" id="PF17921">
    <property type="entry name" value="Integrase_H2C2"/>
    <property type="match status" value="1"/>
</dbReference>
<comment type="caution">
    <text evidence="2">The sequence shown here is derived from an EMBL/GenBank/DDBJ whole genome shotgun (WGS) entry which is preliminary data.</text>
</comment>
<sequence>ADDKHFVSAVLEISTDDELYNTIINGYDEDAWCKKAVLTKMDGLKKQGALLFYNSHLVVPRTGNVPQTLATLAHNALGHFGFNKTYATMWEAFYWP</sequence>
<organism evidence="2 3">
    <name type="scientific">Macrolepiota fuliginosa MF-IS2</name>
    <dbReference type="NCBI Taxonomy" id="1400762"/>
    <lineage>
        <taxon>Eukaryota</taxon>
        <taxon>Fungi</taxon>
        <taxon>Dikarya</taxon>
        <taxon>Basidiomycota</taxon>
        <taxon>Agaricomycotina</taxon>
        <taxon>Agaricomycetes</taxon>
        <taxon>Agaricomycetidae</taxon>
        <taxon>Agaricales</taxon>
        <taxon>Agaricineae</taxon>
        <taxon>Agaricaceae</taxon>
        <taxon>Macrolepiota</taxon>
    </lineage>
</organism>
<dbReference type="OrthoDB" id="3268967at2759"/>
<feature type="non-terminal residue" evidence="2">
    <location>
        <position position="96"/>
    </location>
</feature>
<accession>A0A9P5WWU9</accession>
<dbReference type="InterPro" id="IPR041588">
    <property type="entry name" value="Integrase_H2C2"/>
</dbReference>
<dbReference type="Gene3D" id="1.10.340.70">
    <property type="match status" value="1"/>
</dbReference>
<feature type="non-terminal residue" evidence="2">
    <location>
        <position position="1"/>
    </location>
</feature>
<feature type="domain" description="Integrase zinc-binding" evidence="1">
    <location>
        <begin position="69"/>
        <end position="96"/>
    </location>
</feature>